<dbReference type="InParanoid" id="A0A316W475"/>
<dbReference type="Proteomes" id="UP000245783">
    <property type="component" value="Unassembled WGS sequence"/>
</dbReference>
<reference evidence="1 2" key="1">
    <citation type="journal article" date="2018" name="Mol. Biol. Evol.">
        <title>Broad Genomic Sampling Reveals a Smut Pathogenic Ancestry of the Fungal Clade Ustilaginomycotina.</title>
        <authorList>
            <person name="Kijpornyongpan T."/>
            <person name="Mondo S.J."/>
            <person name="Barry K."/>
            <person name="Sandor L."/>
            <person name="Lee J."/>
            <person name="Lipzen A."/>
            <person name="Pangilinan J."/>
            <person name="LaButti K."/>
            <person name="Hainaut M."/>
            <person name="Henrissat B."/>
            <person name="Grigoriev I.V."/>
            <person name="Spatafora J.W."/>
            <person name="Aime M.C."/>
        </authorList>
    </citation>
    <scope>NUCLEOTIDE SEQUENCE [LARGE SCALE GENOMIC DNA]</scope>
    <source>
        <strain evidence="1 2">MCA 4658</strain>
    </source>
</reference>
<dbReference type="AlphaFoldDB" id="A0A316W475"/>
<dbReference type="GeneID" id="37032887"/>
<proteinExistence type="predicted"/>
<sequence length="150" mass="16472">MRRRSLHRIMTRTGLRFGTMCCHCGGPCPLALGVVGRLLLFLLPDCAACPRHPVTKDCRQCGCATPRREKMPHRSCRRSSILHCAPEARWARQSSVSVVSPGPDVAKTCMRAPPANSTRSVKFAPRSDRIVTTLRPGVFHGLSARLPALC</sequence>
<dbReference type="EMBL" id="KZ819361">
    <property type="protein sequence ID" value="PWN44492.1"/>
    <property type="molecule type" value="Genomic_DNA"/>
</dbReference>
<name>A0A316W475_9BASI</name>
<evidence type="ECO:0000313" key="2">
    <source>
        <dbReference type="Proteomes" id="UP000245783"/>
    </source>
</evidence>
<accession>A0A316W475</accession>
<organism evidence="1 2">
    <name type="scientific">Ceraceosorus guamensis</name>
    <dbReference type="NCBI Taxonomy" id="1522189"/>
    <lineage>
        <taxon>Eukaryota</taxon>
        <taxon>Fungi</taxon>
        <taxon>Dikarya</taxon>
        <taxon>Basidiomycota</taxon>
        <taxon>Ustilaginomycotina</taxon>
        <taxon>Exobasidiomycetes</taxon>
        <taxon>Ceraceosorales</taxon>
        <taxon>Ceraceosoraceae</taxon>
        <taxon>Ceraceosorus</taxon>
    </lineage>
</organism>
<dbReference type="RefSeq" id="XP_025371652.1">
    <property type="nucleotide sequence ID" value="XM_025511017.1"/>
</dbReference>
<keyword evidence="2" id="KW-1185">Reference proteome</keyword>
<gene>
    <name evidence="1" type="ORF">IE81DRAFT_21771</name>
</gene>
<protein>
    <submittedName>
        <fullName evidence="1">Uncharacterized protein</fullName>
    </submittedName>
</protein>
<evidence type="ECO:0000313" key="1">
    <source>
        <dbReference type="EMBL" id="PWN44492.1"/>
    </source>
</evidence>